<accession>A0A1I2DLM7</accession>
<name>A0A1I2DLM7_9BACT</name>
<sequence>MISLPPRPSAPVCTVTAHTGIATNLSTWLTAQPSVQYRRNPWFYFLYDGAYLLAFLALDAWILATGQGPLVEWQGWYLALLPLVIYVHILLNVFIHNCCHGNFPRPINRLIGEIAGVLVITRYASWEIIHQRHHRYSDDPERDPHHVMPSFWRFLARTMLVNVEKQLQNQAYDQFGDTPEMRRREQLRSVLSFSVMIPLNLAFWLLLGPEAFLMLWLPAQAVGWVHVAHFNWATHNAQSPTGDYKPVNLDHGLYWLGNRIWFGLYMHANHHKRANIFNPAKMEQVLARRAAARAQ</sequence>
<keyword evidence="1" id="KW-0812">Transmembrane</keyword>
<dbReference type="InterPro" id="IPR005804">
    <property type="entry name" value="FA_desaturase_dom"/>
</dbReference>
<dbReference type="Proteomes" id="UP000199400">
    <property type="component" value="Unassembled WGS sequence"/>
</dbReference>
<dbReference type="EMBL" id="FOMX01000020">
    <property type="protein sequence ID" value="SFE81406.1"/>
    <property type="molecule type" value="Genomic_DNA"/>
</dbReference>
<gene>
    <name evidence="3" type="ORF">SAMN02745121_05599</name>
</gene>
<dbReference type="GO" id="GO:0006629">
    <property type="term" value="P:lipid metabolic process"/>
    <property type="evidence" value="ECO:0007669"/>
    <property type="project" value="InterPro"/>
</dbReference>
<dbReference type="STRING" id="54.SAMN02745121_05599"/>
<feature type="domain" description="Fatty acid desaturase" evidence="2">
    <location>
        <begin position="76"/>
        <end position="274"/>
    </location>
</feature>
<keyword evidence="4" id="KW-1185">Reference proteome</keyword>
<feature type="transmembrane region" description="Helical" evidence="1">
    <location>
        <begin position="42"/>
        <end position="64"/>
    </location>
</feature>
<dbReference type="Pfam" id="PF00487">
    <property type="entry name" value="FA_desaturase"/>
    <property type="match status" value="1"/>
</dbReference>
<proteinExistence type="predicted"/>
<feature type="transmembrane region" description="Helical" evidence="1">
    <location>
        <begin position="190"/>
        <end position="207"/>
    </location>
</feature>
<evidence type="ECO:0000259" key="2">
    <source>
        <dbReference type="Pfam" id="PF00487"/>
    </source>
</evidence>
<organism evidence="3 4">
    <name type="scientific">Nannocystis exedens</name>
    <dbReference type="NCBI Taxonomy" id="54"/>
    <lineage>
        <taxon>Bacteria</taxon>
        <taxon>Pseudomonadati</taxon>
        <taxon>Myxococcota</taxon>
        <taxon>Polyangia</taxon>
        <taxon>Nannocystales</taxon>
        <taxon>Nannocystaceae</taxon>
        <taxon>Nannocystis</taxon>
    </lineage>
</organism>
<dbReference type="AlphaFoldDB" id="A0A1I2DLM7"/>
<keyword evidence="1" id="KW-0472">Membrane</keyword>
<dbReference type="CDD" id="cd01060">
    <property type="entry name" value="Membrane-FADS-like"/>
    <property type="match status" value="1"/>
</dbReference>
<reference evidence="4" key="1">
    <citation type="submission" date="2016-10" db="EMBL/GenBank/DDBJ databases">
        <authorList>
            <person name="Varghese N."/>
            <person name="Submissions S."/>
        </authorList>
    </citation>
    <scope>NUCLEOTIDE SEQUENCE [LARGE SCALE GENOMIC DNA]</scope>
    <source>
        <strain evidence="4">ATCC 25963</strain>
    </source>
</reference>
<evidence type="ECO:0000313" key="4">
    <source>
        <dbReference type="Proteomes" id="UP000199400"/>
    </source>
</evidence>
<evidence type="ECO:0000256" key="1">
    <source>
        <dbReference type="SAM" id="Phobius"/>
    </source>
</evidence>
<feature type="transmembrane region" description="Helical" evidence="1">
    <location>
        <begin position="76"/>
        <end position="95"/>
    </location>
</feature>
<protein>
    <submittedName>
        <fullName evidence="3">Fatty acid desaturase</fullName>
    </submittedName>
</protein>
<evidence type="ECO:0000313" key="3">
    <source>
        <dbReference type="EMBL" id="SFE81406.1"/>
    </source>
</evidence>
<keyword evidence="1" id="KW-1133">Transmembrane helix</keyword>